<sequence>MFREPQDGIIGDKSALGVNSAGSPQKPLIEANCSYAISGFKGINVAPGECKAQLYPESIRIAPPFGEMIQIPFRWIRACYSENYRLKLALHTGEAIEISALGRSHDDFYRNAVRLRNELILKDMLMDEKEMGMRARALCAIKGSDGAMTLQGECELRLYETALVVMPDAGTPFRFRYSEIASVSQSGYSLEVVMEGGERLSLKQMGRLHEPFARGLASAISDLQGKVLGLISGLFPSADAASLSALARLMREGRAAKMSDIISISPQLWAQLEMNIERVGISEEYEFLKSIAREGKICIGVKEGLARDRDGGEIDLWFLAPVYGSPAIGGNAIVMEASSPEGSGRATYLFRMVPRSEYPKMGTAMLDAACDRAIDAVNKAMIDTNFRREPIYLPDKRLYEPAYQKYLYAAKSLSPLKSLRAAFIGRVLHINPEQWRSDVKSLLLFNTSTTNDNDVWNRSVGEKGD</sequence>
<reference evidence="1" key="1">
    <citation type="journal article" date="2020" name="mSystems">
        <title>Genome- and Community-Level Interaction Insights into Carbon Utilization and Element Cycling Functions of Hydrothermarchaeota in Hydrothermal Sediment.</title>
        <authorList>
            <person name="Zhou Z."/>
            <person name="Liu Y."/>
            <person name="Xu W."/>
            <person name="Pan J."/>
            <person name="Luo Z.H."/>
            <person name="Li M."/>
        </authorList>
    </citation>
    <scope>NUCLEOTIDE SEQUENCE [LARGE SCALE GENOMIC DNA]</scope>
    <source>
        <strain evidence="1">SpSt-468</strain>
    </source>
</reference>
<accession>A0A7C3F3G6</accession>
<proteinExistence type="predicted"/>
<name>A0A7C3F3G6_9CREN</name>
<comment type="caution">
    <text evidence="1">The sequence shown here is derived from an EMBL/GenBank/DDBJ whole genome shotgun (WGS) entry which is preliminary data.</text>
</comment>
<gene>
    <name evidence="1" type="ORF">ENS19_01140</name>
</gene>
<evidence type="ECO:0000313" key="1">
    <source>
        <dbReference type="EMBL" id="HFK19866.1"/>
    </source>
</evidence>
<dbReference type="AlphaFoldDB" id="A0A7C3F3G6"/>
<dbReference type="EMBL" id="DSTX01000001">
    <property type="protein sequence ID" value="HFK19866.1"/>
    <property type="molecule type" value="Genomic_DNA"/>
</dbReference>
<protein>
    <submittedName>
        <fullName evidence="1">Uncharacterized protein</fullName>
    </submittedName>
</protein>
<organism evidence="1">
    <name type="scientific">Candidatus Methanomethylicus mesodigestus</name>
    <dbReference type="NCBI Taxonomy" id="1867258"/>
    <lineage>
        <taxon>Archaea</taxon>
        <taxon>Thermoproteota</taxon>
        <taxon>Methanosuratincolia</taxon>
        <taxon>Candidatus Methanomethylicales</taxon>
        <taxon>Candidatus Methanomethylicaceae</taxon>
        <taxon>Candidatus Methanomethylicus</taxon>
    </lineage>
</organism>